<evidence type="ECO:0000313" key="1">
    <source>
        <dbReference type="EMBL" id="AXG67317.1"/>
    </source>
</evidence>
<dbReference type="EMBL" id="MH460463">
    <property type="protein sequence ID" value="AXG67317.1"/>
    <property type="molecule type" value="Genomic_DNA"/>
</dbReference>
<reference evidence="1 2" key="1">
    <citation type="journal article" date="2018" name="Front. Microbiol.">
        <title>Jumbo Bacteriophages Are Represented Within an Increasing Diversity of Environmental Viruses Infecting the Emerging Phytopathogen, Dickeya solani.</title>
        <authorList>
            <person name="Day A.W."/>
            <person name="Ahn J."/>
            <person name="Salmond G.P.C."/>
        </authorList>
    </citation>
    <scope>NUCLEOTIDE SEQUENCE [LARGE SCALE GENOMIC DNA]</scope>
</reference>
<dbReference type="Proteomes" id="UP000262440">
    <property type="component" value="Segment"/>
</dbReference>
<organism evidence="1 2">
    <name type="scientific">Dickeya phage vB_DsoM_AD1</name>
    <dbReference type="NCBI Taxonomy" id="2283029"/>
    <lineage>
        <taxon>Viruses</taxon>
        <taxon>Duplodnaviria</taxon>
        <taxon>Heunggongvirae</taxon>
        <taxon>Uroviricota</taxon>
        <taxon>Caudoviricetes</taxon>
        <taxon>Alexandravirus</taxon>
        <taxon>Alexandravirus AD1</taxon>
    </lineage>
</organism>
<keyword evidence="2" id="KW-1185">Reference proteome</keyword>
<name>A0A384ZYL2_9CAUD</name>
<gene>
    <name evidence="1" type="ORF">AD1_273</name>
</gene>
<accession>A0A384ZYL2</accession>
<evidence type="ECO:0000313" key="2">
    <source>
        <dbReference type="Proteomes" id="UP000262440"/>
    </source>
</evidence>
<sequence>MNEEEHKQFLERLGKRSEELAEPYSRCEDCRTPLKEGEVYGEWDDLCENCCADREDEGEPT</sequence>
<proteinExistence type="predicted"/>
<protein>
    <submittedName>
        <fullName evidence="1">Uncharacterized protein</fullName>
    </submittedName>
</protein>